<comment type="caution">
    <text evidence="1">The sequence shown here is derived from an EMBL/GenBank/DDBJ whole genome shotgun (WGS) entry which is preliminary data.</text>
</comment>
<organism evidence="1 2">
    <name type="scientific">Bradyrhizobium betae</name>
    <dbReference type="NCBI Taxonomy" id="244734"/>
    <lineage>
        <taxon>Bacteria</taxon>
        <taxon>Pseudomonadati</taxon>
        <taxon>Pseudomonadota</taxon>
        <taxon>Alphaproteobacteria</taxon>
        <taxon>Hyphomicrobiales</taxon>
        <taxon>Nitrobacteraceae</taxon>
        <taxon>Bradyrhizobium</taxon>
    </lineage>
</organism>
<evidence type="ECO:0000313" key="2">
    <source>
        <dbReference type="Proteomes" id="UP000290819"/>
    </source>
</evidence>
<reference evidence="1 2" key="1">
    <citation type="submission" date="2017-03" db="EMBL/GenBank/DDBJ databases">
        <authorList>
            <person name="Safronova V.I."/>
            <person name="Sazanova A.L."/>
            <person name="Chirak E.R."/>
        </authorList>
    </citation>
    <scope>NUCLEOTIDE SEQUENCE [LARGE SCALE GENOMIC DNA]</scope>
    <source>
        <strain evidence="1 2">Opo-243</strain>
    </source>
</reference>
<name>A0A4Q1UVF5_9BRAD</name>
<accession>A0A4Q1UVF5</accession>
<dbReference type="EMBL" id="MZXW01000031">
    <property type="protein sequence ID" value="RXT42995.1"/>
    <property type="molecule type" value="Genomic_DNA"/>
</dbReference>
<dbReference type="AlphaFoldDB" id="A0A4Q1UVF5"/>
<dbReference type="Proteomes" id="UP000290819">
    <property type="component" value="Unassembled WGS sequence"/>
</dbReference>
<sequence>MFHHPRTLCPTCRTEAVLARITPGHFGFDIRTFECPACKDVHQLVADLVDPMKSPRTTGWLHGQLQPPR</sequence>
<evidence type="ECO:0000313" key="1">
    <source>
        <dbReference type="EMBL" id="RXT42995.1"/>
    </source>
</evidence>
<dbReference type="OrthoDB" id="8141058at2"/>
<protein>
    <submittedName>
        <fullName evidence="1">Uncharacterized protein</fullName>
    </submittedName>
</protein>
<gene>
    <name evidence="1" type="ORF">B5V03_23925</name>
</gene>
<proteinExistence type="predicted"/>
<keyword evidence="2" id="KW-1185">Reference proteome</keyword>